<sequence>MKSMSQLQTVSDIKGMHSIGARSIPKAMRSSYLELYVLDRERGRLEKEKFSLDKRRNGAQTRLDSITQRMEKLKKEIEGGTGVTTQRRVTSRKPLKKISIKY</sequence>
<dbReference type="EMBL" id="MGDE01000154">
    <property type="protein sequence ID" value="OGL45052.1"/>
    <property type="molecule type" value="Genomic_DNA"/>
</dbReference>
<dbReference type="Proteomes" id="UP000178797">
    <property type="component" value="Unassembled WGS sequence"/>
</dbReference>
<gene>
    <name evidence="1" type="ORF">A2W05_08625</name>
</gene>
<name>A0A1F7RU38_9BACT</name>
<evidence type="ECO:0000313" key="2">
    <source>
        <dbReference type="Proteomes" id="UP000178797"/>
    </source>
</evidence>
<evidence type="ECO:0000313" key="1">
    <source>
        <dbReference type="EMBL" id="OGL45052.1"/>
    </source>
</evidence>
<reference evidence="1 2" key="1">
    <citation type="journal article" date="2016" name="Nat. Commun.">
        <title>Thousands of microbial genomes shed light on interconnected biogeochemical processes in an aquifer system.</title>
        <authorList>
            <person name="Anantharaman K."/>
            <person name="Brown C.T."/>
            <person name="Hug L.A."/>
            <person name="Sharon I."/>
            <person name="Castelle C.J."/>
            <person name="Probst A.J."/>
            <person name="Thomas B.C."/>
            <person name="Singh A."/>
            <person name="Wilkins M.J."/>
            <person name="Karaoz U."/>
            <person name="Brodie E.L."/>
            <person name="Williams K.H."/>
            <person name="Hubbard S.S."/>
            <person name="Banfield J.F."/>
        </authorList>
    </citation>
    <scope>NUCLEOTIDE SEQUENCE [LARGE SCALE GENOMIC DNA]</scope>
</reference>
<accession>A0A1F7RU38</accession>
<comment type="caution">
    <text evidence="1">The sequence shown here is derived from an EMBL/GenBank/DDBJ whole genome shotgun (WGS) entry which is preliminary data.</text>
</comment>
<dbReference type="AlphaFoldDB" id="A0A1F7RU38"/>
<organism evidence="1 2">
    <name type="scientific">Candidatus Schekmanbacteria bacterium RBG_16_38_10</name>
    <dbReference type="NCBI Taxonomy" id="1817879"/>
    <lineage>
        <taxon>Bacteria</taxon>
        <taxon>Candidatus Schekmaniibacteriota</taxon>
    </lineage>
</organism>
<protein>
    <submittedName>
        <fullName evidence="1">Uncharacterized protein</fullName>
    </submittedName>
</protein>
<proteinExistence type="predicted"/>